<evidence type="ECO:0000313" key="3">
    <source>
        <dbReference type="Proteomes" id="UP000199470"/>
    </source>
</evidence>
<feature type="domain" description="VOC" evidence="1">
    <location>
        <begin position="6"/>
        <end position="121"/>
    </location>
</feature>
<dbReference type="InterPro" id="IPR037523">
    <property type="entry name" value="VOC_core"/>
</dbReference>
<dbReference type="PANTHER" id="PTHR33993">
    <property type="entry name" value="GLYOXALASE-RELATED"/>
    <property type="match status" value="1"/>
</dbReference>
<gene>
    <name evidence="2" type="ORF">SAMN02982985_05588</name>
</gene>
<dbReference type="STRING" id="758825.SAMN02982985_05588"/>
<evidence type="ECO:0000313" key="2">
    <source>
        <dbReference type="EMBL" id="SFM86549.1"/>
    </source>
</evidence>
<dbReference type="RefSeq" id="WP_093390998.1">
    <property type="nucleotide sequence ID" value="NZ_FOTW01000040.1"/>
</dbReference>
<dbReference type="InterPro" id="IPR052164">
    <property type="entry name" value="Anthracycline_SecMetBiosynth"/>
</dbReference>
<dbReference type="InterPro" id="IPR041581">
    <property type="entry name" value="Glyoxalase_6"/>
</dbReference>
<protein>
    <recommendedName>
        <fullName evidence="1">VOC domain-containing protein</fullName>
    </recommendedName>
</protein>
<dbReference type="Pfam" id="PF18029">
    <property type="entry name" value="Glyoxalase_6"/>
    <property type="match status" value="1"/>
</dbReference>
<dbReference type="Gene3D" id="3.10.180.10">
    <property type="entry name" value="2,3-Dihydroxybiphenyl 1,2-Dioxygenase, domain 1"/>
    <property type="match status" value="1"/>
</dbReference>
<proteinExistence type="predicted"/>
<reference evidence="2 3" key="1">
    <citation type="submission" date="2016-10" db="EMBL/GenBank/DDBJ databases">
        <authorList>
            <person name="de Groot N.N."/>
        </authorList>
    </citation>
    <scope>NUCLEOTIDE SEQUENCE [LARGE SCALE GENOMIC DNA]</scope>
    <source>
        <strain evidence="2 3">ATCC 43154</strain>
    </source>
</reference>
<dbReference type="PANTHER" id="PTHR33993:SF5">
    <property type="entry name" value="GLYOXALASE"/>
    <property type="match status" value="1"/>
</dbReference>
<sequence>MAKALGVGGIFFKSKDPKALLAWYQTHLGLPTESSEYASFFPAALPEGSCTVFSPFKVDNGYFAPSKREFMFNLIVDDLDGALAQVKAAGAELVGDSQSFDYGRFGWFIDPDGNKVELWQPSGKL</sequence>
<dbReference type="PROSITE" id="PS51819">
    <property type="entry name" value="VOC"/>
    <property type="match status" value="1"/>
</dbReference>
<organism evidence="2 3">
    <name type="scientific">Rugamonas rubra</name>
    <dbReference type="NCBI Taxonomy" id="758825"/>
    <lineage>
        <taxon>Bacteria</taxon>
        <taxon>Pseudomonadati</taxon>
        <taxon>Pseudomonadota</taxon>
        <taxon>Betaproteobacteria</taxon>
        <taxon>Burkholderiales</taxon>
        <taxon>Oxalobacteraceae</taxon>
        <taxon>Telluria group</taxon>
        <taxon>Rugamonas</taxon>
    </lineage>
</organism>
<dbReference type="Proteomes" id="UP000199470">
    <property type="component" value="Unassembled WGS sequence"/>
</dbReference>
<dbReference type="EMBL" id="FOTW01000040">
    <property type="protein sequence ID" value="SFM86549.1"/>
    <property type="molecule type" value="Genomic_DNA"/>
</dbReference>
<dbReference type="AlphaFoldDB" id="A0A1I4UC44"/>
<dbReference type="SUPFAM" id="SSF54593">
    <property type="entry name" value="Glyoxalase/Bleomycin resistance protein/Dihydroxybiphenyl dioxygenase"/>
    <property type="match status" value="1"/>
</dbReference>
<name>A0A1I4UC44_9BURK</name>
<dbReference type="InterPro" id="IPR029068">
    <property type="entry name" value="Glyas_Bleomycin-R_OHBP_Dase"/>
</dbReference>
<dbReference type="OrthoDB" id="9799428at2"/>
<keyword evidence="3" id="KW-1185">Reference proteome</keyword>
<evidence type="ECO:0000259" key="1">
    <source>
        <dbReference type="PROSITE" id="PS51819"/>
    </source>
</evidence>
<accession>A0A1I4UC44</accession>